<evidence type="ECO:0008006" key="4">
    <source>
        <dbReference type="Google" id="ProtNLM"/>
    </source>
</evidence>
<gene>
    <name evidence="2" type="ORF">H9652_06100</name>
</gene>
<reference evidence="2 3" key="1">
    <citation type="submission" date="2020-08" db="EMBL/GenBank/DDBJ databases">
        <title>A Genomic Blueprint of the Chicken Gut Microbiome.</title>
        <authorList>
            <person name="Gilroy R."/>
            <person name="Ravi A."/>
            <person name="Getino M."/>
            <person name="Pursley I."/>
            <person name="Horton D.L."/>
            <person name="Alikhan N.-F."/>
            <person name="Baker D."/>
            <person name="Gharbi K."/>
            <person name="Hall N."/>
            <person name="Watson M."/>
            <person name="Adriaenssens E.M."/>
            <person name="Foster-Nyarko E."/>
            <person name="Jarju S."/>
            <person name="Secka A."/>
            <person name="Antonio M."/>
            <person name="Oren A."/>
            <person name="Chaudhuri R."/>
            <person name="La Ragione R.M."/>
            <person name="Hildebrand F."/>
            <person name="Pallen M.J."/>
        </authorList>
    </citation>
    <scope>NUCLEOTIDE SEQUENCE [LARGE SCALE GENOMIC DNA]</scope>
    <source>
        <strain evidence="2 3">Sa4CUA1</strain>
    </source>
</reference>
<evidence type="ECO:0000313" key="3">
    <source>
        <dbReference type="Proteomes" id="UP000641803"/>
    </source>
</evidence>
<accession>A0ABR8RQA0</accession>
<evidence type="ECO:0000256" key="1">
    <source>
        <dbReference type="SAM" id="Phobius"/>
    </source>
</evidence>
<evidence type="ECO:0000313" key="2">
    <source>
        <dbReference type="EMBL" id="MBD7949974.1"/>
    </source>
</evidence>
<keyword evidence="1" id="KW-1133">Transmembrane helix</keyword>
<comment type="caution">
    <text evidence="2">The sequence shown here is derived from an EMBL/GenBank/DDBJ whole genome shotgun (WGS) entry which is preliminary data.</text>
</comment>
<dbReference type="EMBL" id="JACSQQ010000007">
    <property type="protein sequence ID" value="MBD7949974.1"/>
    <property type="molecule type" value="Genomic_DNA"/>
</dbReference>
<protein>
    <recommendedName>
        <fullName evidence="4">DUF4239 domain-containing protein</fullName>
    </recommendedName>
</protein>
<dbReference type="InterPro" id="IPR025333">
    <property type="entry name" value="DUF4239"/>
</dbReference>
<name>A0ABR8RQA0_9CELL</name>
<keyword evidence="3" id="KW-1185">Reference proteome</keyword>
<organism evidence="2 3">
    <name type="scientific">Oerskovia rustica</name>
    <dbReference type="NCBI Taxonomy" id="2762237"/>
    <lineage>
        <taxon>Bacteria</taxon>
        <taxon>Bacillati</taxon>
        <taxon>Actinomycetota</taxon>
        <taxon>Actinomycetes</taxon>
        <taxon>Micrococcales</taxon>
        <taxon>Cellulomonadaceae</taxon>
        <taxon>Oerskovia</taxon>
    </lineage>
</organism>
<proteinExistence type="predicted"/>
<feature type="transmembrane region" description="Helical" evidence="1">
    <location>
        <begin position="175"/>
        <end position="198"/>
    </location>
</feature>
<keyword evidence="1" id="KW-0472">Membrane</keyword>
<keyword evidence="1" id="KW-0812">Transmembrane</keyword>
<dbReference type="RefSeq" id="WP_191795450.1">
    <property type="nucleotide sequence ID" value="NZ_JACSQQ010000007.1"/>
</dbReference>
<feature type="transmembrane region" description="Helical" evidence="1">
    <location>
        <begin position="210"/>
        <end position="229"/>
    </location>
</feature>
<dbReference type="Pfam" id="PF14023">
    <property type="entry name" value="Bestrophin-like"/>
    <property type="match status" value="1"/>
</dbReference>
<dbReference type="Proteomes" id="UP000641803">
    <property type="component" value="Unassembled WGS sequence"/>
</dbReference>
<sequence length="277" mass="29732">MNILIATLVTVGATAITVTAMLLVRSRAPEGSRFHDGDRASGVFGVLATGFSVLLGFIIFLAFESYDDARSGAEEEAQVVAQQLQTAQFLPPDAAAELSGQLVCYARSVATTEWEAMADGRLGEAVNPWGVEMFRTIRGVEPATDTEQSAYDRWMDQTSDREQARQARVHGAEGLIPLPLWLVLFVISATIFVFMLFFADSGEGAVTQSVLMGSVTLVIALMLSLLVFFDHPHGHQVGKLQPVAMQRTLVLIDQQVSAAGLTVDAPCDEQGGAQSSP</sequence>
<feature type="transmembrane region" description="Helical" evidence="1">
    <location>
        <begin position="39"/>
        <end position="63"/>
    </location>
</feature>